<feature type="transmembrane region" description="Helical" evidence="7">
    <location>
        <begin position="12"/>
        <end position="28"/>
    </location>
</feature>
<evidence type="ECO:0000256" key="4">
    <source>
        <dbReference type="ARBA" id="ARBA00022982"/>
    </source>
</evidence>
<dbReference type="SUPFAM" id="SSF54862">
    <property type="entry name" value="4Fe-4S ferredoxins"/>
    <property type="match status" value="2"/>
</dbReference>
<evidence type="ECO:0000256" key="6">
    <source>
        <dbReference type="ARBA" id="ARBA00023014"/>
    </source>
</evidence>
<keyword evidence="1" id="KW-0813">Transport</keyword>
<sequence length="505" mass="56440">MNMPNIRAIRRIYAIFFFGLFLWLLWILDPQHMKGYETGLILELSPLTAIAGFFTSGTVYLGLAWALPIIFLTLFFGRFFCSWICPLGILNQFSSWLFNRRRPVDQYKNNAYRPIFRLKYYILAGLLILSAFGALQIGLLDPIALLTRSFTVSLYPAINQWGVGPYLNQPIFLGGALISALLIVLILANRFITRYWCRVLCPLGALLGVMSLRAPFRIRRDVDKCTDCNKCLANCQGGCDPHAEHRVSECHACMNCIEDCPEGALHYGLPESRTSAAKPFDINRRRLGEVAVASVVFYPMLKSAVSASTKPQHQTIRPPGSLPEEEFNARCIKCAACMRVCPTNVLQPALLGAGFEGLWTPILVNKIGWCEHHCVLCGQACPTGAIQRISVQEKVGEKPFEKPVKLGTAFFDHGRCLPWSMHTECVVCEEVCPTTPKAIWYKRVELLKRDGSVVKLKQPYMAPDLCIGCGICENKCPVEDYAAVRITSVGETRSKANQMLLKGKS</sequence>
<dbReference type="PROSITE" id="PS51379">
    <property type="entry name" value="4FE4S_FER_2"/>
    <property type="match status" value="5"/>
</dbReference>
<comment type="caution">
    <text evidence="9">The sequence shown here is derived from an EMBL/GenBank/DDBJ whole genome shotgun (WGS) entry which is preliminary data.</text>
</comment>
<keyword evidence="4" id="KW-0249">Electron transport</keyword>
<evidence type="ECO:0000256" key="7">
    <source>
        <dbReference type="SAM" id="Phobius"/>
    </source>
</evidence>
<feature type="transmembrane region" description="Helical" evidence="7">
    <location>
        <begin position="120"/>
        <end position="146"/>
    </location>
</feature>
<dbReference type="InterPro" id="IPR017900">
    <property type="entry name" value="4Fe4S_Fe_S_CS"/>
</dbReference>
<dbReference type="Pfam" id="PF12801">
    <property type="entry name" value="Fer4_5"/>
    <property type="match status" value="3"/>
</dbReference>
<feature type="domain" description="4Fe-4S ferredoxin-type" evidence="8">
    <location>
        <begin position="241"/>
        <end position="270"/>
    </location>
</feature>
<evidence type="ECO:0000256" key="5">
    <source>
        <dbReference type="ARBA" id="ARBA00023004"/>
    </source>
</evidence>
<gene>
    <name evidence="9" type="ORF">MAIT1_04340</name>
</gene>
<keyword evidence="3" id="KW-0479">Metal-binding</keyword>
<dbReference type="CDD" id="cd16373">
    <property type="entry name" value="DMSOR_beta_like"/>
    <property type="match status" value="1"/>
</dbReference>
<dbReference type="AlphaFoldDB" id="A0A1Y2K5B3"/>
<evidence type="ECO:0000256" key="3">
    <source>
        <dbReference type="ARBA" id="ARBA00022723"/>
    </source>
</evidence>
<accession>A0A1Y2K5B3</accession>
<dbReference type="Proteomes" id="UP000194003">
    <property type="component" value="Unassembled WGS sequence"/>
</dbReference>
<keyword evidence="6" id="KW-0411">Iron-sulfur</keyword>
<protein>
    <submittedName>
        <fullName evidence="9">Putative 4Fe-4S ferredoxin</fullName>
    </submittedName>
</protein>
<name>A0A1Y2K5B3_9PROT</name>
<reference evidence="9 10" key="1">
    <citation type="journal article" date="2016" name="BMC Genomics">
        <title>Combined genomic and structural analyses of a cultured magnetotactic bacterium reveals its niche adaptation to a dynamic environment.</title>
        <authorList>
            <person name="Araujo A.C."/>
            <person name="Morillo V."/>
            <person name="Cypriano J."/>
            <person name="Teixeira L.C."/>
            <person name="Leao P."/>
            <person name="Lyra S."/>
            <person name="Almeida L.G."/>
            <person name="Bazylinski D.A."/>
            <person name="Vasconcellos A.T."/>
            <person name="Abreu F."/>
            <person name="Lins U."/>
        </authorList>
    </citation>
    <scope>NUCLEOTIDE SEQUENCE [LARGE SCALE GENOMIC DNA]</scope>
    <source>
        <strain evidence="9 10">IT-1</strain>
    </source>
</reference>
<dbReference type="InterPro" id="IPR051684">
    <property type="entry name" value="Electron_Trans/Redox"/>
</dbReference>
<dbReference type="GO" id="GO:0046872">
    <property type="term" value="F:metal ion binding"/>
    <property type="evidence" value="ECO:0007669"/>
    <property type="project" value="UniProtKB-KW"/>
</dbReference>
<keyword evidence="2" id="KW-0004">4Fe-4S</keyword>
<dbReference type="RefSeq" id="WP_085442512.1">
    <property type="nucleotide sequence ID" value="NZ_LVJN01000019.1"/>
</dbReference>
<dbReference type="Pfam" id="PF00037">
    <property type="entry name" value="Fer4"/>
    <property type="match status" value="2"/>
</dbReference>
<dbReference type="OrthoDB" id="9800445at2"/>
<evidence type="ECO:0000256" key="2">
    <source>
        <dbReference type="ARBA" id="ARBA00022485"/>
    </source>
</evidence>
<feature type="transmembrane region" description="Helical" evidence="7">
    <location>
        <begin position="195"/>
        <end position="216"/>
    </location>
</feature>
<feature type="domain" description="4Fe-4S ferredoxin-type" evidence="8">
    <location>
        <begin position="457"/>
        <end position="486"/>
    </location>
</feature>
<dbReference type="InterPro" id="IPR017896">
    <property type="entry name" value="4Fe4S_Fe-S-bd"/>
</dbReference>
<dbReference type="PROSITE" id="PS00198">
    <property type="entry name" value="4FE4S_FER_1"/>
    <property type="match status" value="2"/>
</dbReference>
<proteinExistence type="predicted"/>
<dbReference type="PANTHER" id="PTHR30176:SF3">
    <property type="entry name" value="FERREDOXIN-TYPE PROTEIN NAPH"/>
    <property type="match status" value="1"/>
</dbReference>
<keyword evidence="5" id="KW-0408">Iron</keyword>
<feature type="transmembrane region" description="Helical" evidence="7">
    <location>
        <begin position="40"/>
        <end position="63"/>
    </location>
</feature>
<dbReference type="STRING" id="1434232.MAIT1_04340"/>
<evidence type="ECO:0000259" key="8">
    <source>
        <dbReference type="PROSITE" id="PS51379"/>
    </source>
</evidence>
<evidence type="ECO:0000313" key="10">
    <source>
        <dbReference type="Proteomes" id="UP000194003"/>
    </source>
</evidence>
<keyword evidence="7" id="KW-1133">Transmembrane helix</keyword>
<feature type="transmembrane region" description="Helical" evidence="7">
    <location>
        <begin position="166"/>
        <end position="188"/>
    </location>
</feature>
<keyword evidence="10" id="KW-1185">Reference proteome</keyword>
<dbReference type="EMBL" id="LVJN01000019">
    <property type="protein sequence ID" value="OSM04426.1"/>
    <property type="molecule type" value="Genomic_DNA"/>
</dbReference>
<keyword evidence="7" id="KW-0472">Membrane</keyword>
<dbReference type="GO" id="GO:0005886">
    <property type="term" value="C:plasma membrane"/>
    <property type="evidence" value="ECO:0007669"/>
    <property type="project" value="TreeGrafter"/>
</dbReference>
<dbReference type="PANTHER" id="PTHR30176">
    <property type="entry name" value="FERREDOXIN-TYPE PROTEIN NAPH"/>
    <property type="match status" value="1"/>
</dbReference>
<evidence type="ECO:0000313" key="9">
    <source>
        <dbReference type="EMBL" id="OSM04426.1"/>
    </source>
</evidence>
<organism evidence="9 10">
    <name type="scientific">Magnetofaba australis IT-1</name>
    <dbReference type="NCBI Taxonomy" id="1434232"/>
    <lineage>
        <taxon>Bacteria</taxon>
        <taxon>Pseudomonadati</taxon>
        <taxon>Pseudomonadota</taxon>
        <taxon>Magnetococcia</taxon>
        <taxon>Magnetococcales</taxon>
        <taxon>Magnetococcaceae</taxon>
        <taxon>Magnetofaba</taxon>
    </lineage>
</organism>
<evidence type="ECO:0000256" key="1">
    <source>
        <dbReference type="ARBA" id="ARBA00022448"/>
    </source>
</evidence>
<keyword evidence="7" id="KW-0812">Transmembrane</keyword>
<dbReference type="GO" id="GO:0051539">
    <property type="term" value="F:4 iron, 4 sulfur cluster binding"/>
    <property type="evidence" value="ECO:0007669"/>
    <property type="project" value="UniProtKB-KW"/>
</dbReference>
<dbReference type="Gene3D" id="3.30.70.20">
    <property type="match status" value="2"/>
</dbReference>
<feature type="domain" description="4Fe-4S ferredoxin-type" evidence="8">
    <location>
        <begin position="360"/>
        <end position="391"/>
    </location>
</feature>
<feature type="domain" description="4Fe-4S ferredoxin-type" evidence="8">
    <location>
        <begin position="216"/>
        <end position="239"/>
    </location>
</feature>
<feature type="domain" description="4Fe-4S ferredoxin-type" evidence="8">
    <location>
        <begin position="323"/>
        <end position="351"/>
    </location>
</feature>